<evidence type="ECO:0000313" key="4">
    <source>
        <dbReference type="Proteomes" id="UP000053766"/>
    </source>
</evidence>
<dbReference type="GO" id="GO:0140326">
    <property type="term" value="F:ATPase-coupled intramembrane lipid transporter activity"/>
    <property type="evidence" value="ECO:0007669"/>
    <property type="project" value="TreeGrafter"/>
</dbReference>
<feature type="transmembrane region" description="Helical" evidence="1">
    <location>
        <begin position="210"/>
        <end position="233"/>
    </location>
</feature>
<dbReference type="Proteomes" id="UP000053766">
    <property type="component" value="Unassembled WGS sequence"/>
</dbReference>
<dbReference type="InterPro" id="IPR059000">
    <property type="entry name" value="ATPase_P-type_domA"/>
</dbReference>
<dbReference type="GO" id="GO:0005886">
    <property type="term" value="C:plasma membrane"/>
    <property type="evidence" value="ECO:0007669"/>
    <property type="project" value="TreeGrafter"/>
</dbReference>
<reference evidence="4" key="2">
    <citation type="journal article" date="2016" name="Sci. Rep.">
        <title>Dictyocaulus viviparus genome, variome and transcriptome elucidate lungworm biology and support future intervention.</title>
        <authorList>
            <person name="McNulty S.N."/>
            <person name="Strube C."/>
            <person name="Rosa B.A."/>
            <person name="Martin J.C."/>
            <person name="Tyagi R."/>
            <person name="Choi Y.J."/>
            <person name="Wang Q."/>
            <person name="Hallsworth Pepin K."/>
            <person name="Zhang X."/>
            <person name="Ozersky P."/>
            <person name="Wilson R.K."/>
            <person name="Sternberg P.W."/>
            <person name="Gasser R.B."/>
            <person name="Mitreva M."/>
        </authorList>
    </citation>
    <scope>NUCLEOTIDE SEQUENCE [LARGE SCALE GENOMIC DNA]</scope>
    <source>
        <strain evidence="4">HannoverDv2000</strain>
    </source>
</reference>
<feature type="transmembrane region" description="Helical" evidence="1">
    <location>
        <begin position="20"/>
        <end position="36"/>
    </location>
</feature>
<accession>A0A0D8XZ43</accession>
<sequence>MLLYIKMLPGLSPFGKQATILPLMFIIGCSAIRETYEDLRRRVRDRRMNYQKCYAHTDNGWKTVPWCELHVGQMVRVVNGEQLAADILLLATSEAGSVAYVETANLDGESNLKEFWNSGIVIHYDAPNRNIYEFQGYMEGHSPILQNVSGSNSNQTDTTTNAHVILRGARLKNTDNIYGIVLYTGHDTKLYKNSIKSVTKSSLLARLTNSIMLTQFGIIMLLCLMHAVMIRLAQPLPFLVTQFSNHYDVHYEDFHITPITCTHSSGNISARDLTCA</sequence>
<dbReference type="Gene3D" id="2.70.150.10">
    <property type="entry name" value="Calcium-transporting ATPase, cytoplasmic transduction domain A"/>
    <property type="match status" value="1"/>
</dbReference>
<dbReference type="PANTHER" id="PTHR24092">
    <property type="entry name" value="PROBABLE PHOSPHOLIPID-TRANSPORTING ATPASE"/>
    <property type="match status" value="1"/>
</dbReference>
<evidence type="ECO:0000259" key="2">
    <source>
        <dbReference type="Pfam" id="PF00122"/>
    </source>
</evidence>
<evidence type="ECO:0000256" key="1">
    <source>
        <dbReference type="SAM" id="Phobius"/>
    </source>
</evidence>
<dbReference type="PROSITE" id="PS51257">
    <property type="entry name" value="PROKAR_LIPOPROTEIN"/>
    <property type="match status" value="1"/>
</dbReference>
<dbReference type="OrthoDB" id="5856762at2759"/>
<proteinExistence type="predicted"/>
<organism evidence="3 4">
    <name type="scientific">Dictyocaulus viviparus</name>
    <name type="common">Bovine lungworm</name>
    <dbReference type="NCBI Taxonomy" id="29172"/>
    <lineage>
        <taxon>Eukaryota</taxon>
        <taxon>Metazoa</taxon>
        <taxon>Ecdysozoa</taxon>
        <taxon>Nematoda</taxon>
        <taxon>Chromadorea</taxon>
        <taxon>Rhabditida</taxon>
        <taxon>Rhabditina</taxon>
        <taxon>Rhabditomorpha</taxon>
        <taxon>Strongyloidea</taxon>
        <taxon>Metastrongylidae</taxon>
        <taxon>Dictyocaulus</taxon>
    </lineage>
</organism>
<reference evidence="3 4" key="1">
    <citation type="submission" date="2013-11" db="EMBL/GenBank/DDBJ databases">
        <title>Draft genome of the bovine lungworm Dictyocaulus viviparus.</title>
        <authorList>
            <person name="Mitreva M."/>
        </authorList>
    </citation>
    <scope>NUCLEOTIDE SEQUENCE [LARGE SCALE GENOMIC DNA]</scope>
    <source>
        <strain evidence="3 4">HannoverDv2000</strain>
    </source>
</reference>
<keyword evidence="1" id="KW-1133">Transmembrane helix</keyword>
<dbReference type="EMBL" id="KN716220">
    <property type="protein sequence ID" value="KJH49918.1"/>
    <property type="molecule type" value="Genomic_DNA"/>
</dbReference>
<evidence type="ECO:0000313" key="3">
    <source>
        <dbReference type="EMBL" id="KJH49918.1"/>
    </source>
</evidence>
<dbReference type="SUPFAM" id="SSF81653">
    <property type="entry name" value="Calcium ATPase, transduction domain A"/>
    <property type="match status" value="1"/>
</dbReference>
<dbReference type="InterPro" id="IPR008250">
    <property type="entry name" value="ATPase_P-typ_transduc_dom_A_sf"/>
</dbReference>
<keyword evidence="4" id="KW-1185">Reference proteome</keyword>
<dbReference type="GO" id="GO:0045332">
    <property type="term" value="P:phospholipid translocation"/>
    <property type="evidence" value="ECO:0007669"/>
    <property type="project" value="TreeGrafter"/>
</dbReference>
<gene>
    <name evidence="3" type="ORF">DICVIV_03948</name>
</gene>
<feature type="domain" description="P-type ATPase A" evidence="2">
    <location>
        <begin position="52"/>
        <end position="191"/>
    </location>
</feature>
<dbReference type="STRING" id="29172.A0A0D8XZ43"/>
<dbReference type="Pfam" id="PF00122">
    <property type="entry name" value="E1-E2_ATPase"/>
    <property type="match status" value="1"/>
</dbReference>
<dbReference type="AlphaFoldDB" id="A0A0D8XZ43"/>
<protein>
    <recommendedName>
        <fullName evidence="2">P-type ATPase A domain-containing protein</fullName>
    </recommendedName>
</protein>
<keyword evidence="1" id="KW-0472">Membrane</keyword>
<name>A0A0D8XZ43_DICVI</name>
<keyword evidence="1" id="KW-0812">Transmembrane</keyword>